<dbReference type="GO" id="GO:0016740">
    <property type="term" value="F:transferase activity"/>
    <property type="evidence" value="ECO:0007669"/>
    <property type="project" value="UniProtKB-KW"/>
</dbReference>
<dbReference type="Gene3D" id="3.30.565.10">
    <property type="entry name" value="Histidine kinase-like ATPase, C-terminal domain"/>
    <property type="match status" value="1"/>
</dbReference>
<feature type="domain" description="HAMP" evidence="16">
    <location>
        <begin position="175"/>
        <end position="227"/>
    </location>
</feature>
<proteinExistence type="predicted"/>
<evidence type="ECO:0000256" key="9">
    <source>
        <dbReference type="ARBA" id="ARBA00022777"/>
    </source>
</evidence>
<feature type="domain" description="Histidine kinase" evidence="15">
    <location>
        <begin position="242"/>
        <end position="457"/>
    </location>
</feature>
<dbReference type="EC" id="2.7.13.3" evidence="3"/>
<evidence type="ECO:0000256" key="11">
    <source>
        <dbReference type="ARBA" id="ARBA00022989"/>
    </source>
</evidence>
<evidence type="ECO:0000256" key="6">
    <source>
        <dbReference type="ARBA" id="ARBA00022679"/>
    </source>
</evidence>
<evidence type="ECO:0000256" key="2">
    <source>
        <dbReference type="ARBA" id="ARBA00004651"/>
    </source>
</evidence>
<evidence type="ECO:0000313" key="17">
    <source>
        <dbReference type="EMBL" id="CAH1195039.1"/>
    </source>
</evidence>
<keyword evidence="12" id="KW-0902">Two-component regulatory system</keyword>
<keyword evidence="9" id="KW-0418">Kinase</keyword>
<dbReference type="InterPro" id="IPR036890">
    <property type="entry name" value="HATPase_C_sf"/>
</dbReference>
<dbReference type="CDD" id="cd00082">
    <property type="entry name" value="HisKA"/>
    <property type="match status" value="1"/>
</dbReference>
<dbReference type="PANTHER" id="PTHR45528">
    <property type="entry name" value="SENSOR HISTIDINE KINASE CPXA"/>
    <property type="match status" value="1"/>
</dbReference>
<dbReference type="Gene3D" id="1.10.287.130">
    <property type="match status" value="1"/>
</dbReference>
<evidence type="ECO:0000313" key="18">
    <source>
        <dbReference type="Proteomes" id="UP000838324"/>
    </source>
</evidence>
<feature type="transmembrane region" description="Helical" evidence="14">
    <location>
        <begin position="20"/>
        <end position="43"/>
    </location>
</feature>
<dbReference type="PROSITE" id="PS50885">
    <property type="entry name" value="HAMP"/>
    <property type="match status" value="1"/>
</dbReference>
<evidence type="ECO:0000259" key="16">
    <source>
        <dbReference type="PROSITE" id="PS50885"/>
    </source>
</evidence>
<keyword evidence="5" id="KW-0597">Phosphoprotein</keyword>
<keyword evidence="11 14" id="KW-1133">Transmembrane helix</keyword>
<comment type="caution">
    <text evidence="17">The sequence shown here is derived from an EMBL/GenBank/DDBJ whole genome shotgun (WGS) entry which is preliminary data.</text>
</comment>
<accession>A0ABM9BUD9</accession>
<name>A0ABM9BUD9_9BACL</name>
<dbReference type="EMBL" id="CAKMMG010000001">
    <property type="protein sequence ID" value="CAH1195039.1"/>
    <property type="molecule type" value="Genomic_DNA"/>
</dbReference>
<dbReference type="PROSITE" id="PS50109">
    <property type="entry name" value="HIS_KIN"/>
    <property type="match status" value="1"/>
</dbReference>
<comment type="subcellular location">
    <subcellularLocation>
        <location evidence="2">Cell membrane</location>
        <topology evidence="2">Multi-pass membrane protein</topology>
    </subcellularLocation>
</comment>
<dbReference type="SUPFAM" id="SSF47384">
    <property type="entry name" value="Homodimeric domain of signal transducing histidine kinase"/>
    <property type="match status" value="1"/>
</dbReference>
<dbReference type="SMART" id="SM00388">
    <property type="entry name" value="HisKA"/>
    <property type="match status" value="1"/>
</dbReference>
<evidence type="ECO:0000256" key="7">
    <source>
        <dbReference type="ARBA" id="ARBA00022692"/>
    </source>
</evidence>
<dbReference type="PRINTS" id="PR01780">
    <property type="entry name" value="LANTIREGPROT"/>
</dbReference>
<dbReference type="InterPro" id="IPR005467">
    <property type="entry name" value="His_kinase_dom"/>
</dbReference>
<keyword evidence="8" id="KW-0547">Nucleotide-binding</keyword>
<dbReference type="PANTHER" id="PTHR45528:SF8">
    <property type="entry name" value="HISTIDINE KINASE"/>
    <property type="match status" value="1"/>
</dbReference>
<dbReference type="InterPro" id="IPR008358">
    <property type="entry name" value="Sig_transdc_His_kin/Pase_MprB"/>
</dbReference>
<evidence type="ECO:0000259" key="15">
    <source>
        <dbReference type="PROSITE" id="PS50109"/>
    </source>
</evidence>
<dbReference type="Pfam" id="PF00512">
    <property type="entry name" value="HisKA"/>
    <property type="match status" value="1"/>
</dbReference>
<evidence type="ECO:0000256" key="12">
    <source>
        <dbReference type="ARBA" id="ARBA00023012"/>
    </source>
</evidence>
<evidence type="ECO:0000256" key="10">
    <source>
        <dbReference type="ARBA" id="ARBA00022840"/>
    </source>
</evidence>
<keyword evidence="6 17" id="KW-0808">Transferase</keyword>
<evidence type="ECO:0000256" key="8">
    <source>
        <dbReference type="ARBA" id="ARBA00022741"/>
    </source>
</evidence>
<comment type="catalytic activity">
    <reaction evidence="1">
        <text>ATP + protein L-histidine = ADP + protein N-phospho-L-histidine.</text>
        <dbReference type="EC" id="2.7.13.3"/>
    </reaction>
</comment>
<dbReference type="Pfam" id="PF02518">
    <property type="entry name" value="HATPase_c"/>
    <property type="match status" value="1"/>
</dbReference>
<sequence length="461" mass="51059">MEAVKRIKTVRLRTFFLQYLLFLSTGTILLLVVLLGLFTLAFASNTILPANYAEKEIAVFKERLASNESVSPETVPDLLDYTVFTSQGELLAGNLSRSEAADAWEITQQGDNQDSHFYTTARRGQEIWIFRYSLTPQYASPLLRSYLPNPQLLGILLFIFGVLLQAALLAALFGRRLSEKMAGLQEATENIQRENLEFTVKPSGIREIDDVLASLDQMKKALHTSLKQQWELERSRREQISALAHDIKTPLTVIRGNAELLKETTQNESQQEYNGYILRSAGDIEAFVQEVIDLSSLQASPVPRQSLVSTAEFIEELELQMKALSSGKNLHPSVQKENLPEFLFIHKELFQRGIANVLSNAAEHTPQQGSITLQVRGDGDAVHFTVTDTGSGFSPADLKEAATQFYRGDQSRTSGKHHGMGLYIAKSAAQLHGGSLTLDNVSPSGGGRVTISIPVPKGQWL</sequence>
<evidence type="ECO:0000256" key="4">
    <source>
        <dbReference type="ARBA" id="ARBA00022475"/>
    </source>
</evidence>
<dbReference type="Pfam" id="PF00672">
    <property type="entry name" value="HAMP"/>
    <property type="match status" value="1"/>
</dbReference>
<keyword evidence="7 14" id="KW-0812">Transmembrane</keyword>
<evidence type="ECO:0000256" key="3">
    <source>
        <dbReference type="ARBA" id="ARBA00012438"/>
    </source>
</evidence>
<evidence type="ECO:0000256" key="13">
    <source>
        <dbReference type="ARBA" id="ARBA00023136"/>
    </source>
</evidence>
<dbReference type="SMART" id="SM00304">
    <property type="entry name" value="HAMP"/>
    <property type="match status" value="1"/>
</dbReference>
<keyword evidence="4" id="KW-1003">Cell membrane</keyword>
<dbReference type="InterPro" id="IPR003661">
    <property type="entry name" value="HisK_dim/P_dom"/>
</dbReference>
<dbReference type="RefSeq" id="WP_236332252.1">
    <property type="nucleotide sequence ID" value="NZ_CAKMMG010000001.1"/>
</dbReference>
<dbReference type="SUPFAM" id="SSF55874">
    <property type="entry name" value="ATPase domain of HSP90 chaperone/DNA topoisomerase II/histidine kinase"/>
    <property type="match status" value="1"/>
</dbReference>
<protein>
    <recommendedName>
        <fullName evidence="3">histidine kinase</fullName>
        <ecNumber evidence="3">2.7.13.3</ecNumber>
    </recommendedName>
</protein>
<dbReference type="Proteomes" id="UP000838324">
    <property type="component" value="Unassembled WGS sequence"/>
</dbReference>
<evidence type="ECO:0000256" key="1">
    <source>
        <dbReference type="ARBA" id="ARBA00000085"/>
    </source>
</evidence>
<keyword evidence="13 14" id="KW-0472">Membrane</keyword>
<evidence type="ECO:0000256" key="5">
    <source>
        <dbReference type="ARBA" id="ARBA00022553"/>
    </source>
</evidence>
<dbReference type="InterPro" id="IPR003660">
    <property type="entry name" value="HAMP_dom"/>
</dbReference>
<evidence type="ECO:0000256" key="14">
    <source>
        <dbReference type="SAM" id="Phobius"/>
    </source>
</evidence>
<organism evidence="17 18">
    <name type="scientific">Paenibacillus auburnensis</name>
    <dbReference type="NCBI Taxonomy" id="2905649"/>
    <lineage>
        <taxon>Bacteria</taxon>
        <taxon>Bacillati</taxon>
        <taxon>Bacillota</taxon>
        <taxon>Bacilli</taxon>
        <taxon>Bacillales</taxon>
        <taxon>Paenibacillaceae</taxon>
        <taxon>Paenibacillus</taxon>
    </lineage>
</organism>
<keyword evidence="18" id="KW-1185">Reference proteome</keyword>
<dbReference type="SMART" id="SM00387">
    <property type="entry name" value="HATPase_c"/>
    <property type="match status" value="1"/>
</dbReference>
<gene>
    <name evidence="17" type="primary">rcsD</name>
    <name evidence="17" type="ORF">PAECIP111892_01946</name>
</gene>
<reference evidence="17" key="1">
    <citation type="submission" date="2022-01" db="EMBL/GenBank/DDBJ databases">
        <authorList>
            <person name="Criscuolo A."/>
        </authorList>
    </citation>
    <scope>NUCLEOTIDE SEQUENCE</scope>
    <source>
        <strain evidence="17">CIP111892</strain>
    </source>
</reference>
<dbReference type="InterPro" id="IPR003594">
    <property type="entry name" value="HATPase_dom"/>
</dbReference>
<feature type="transmembrane region" description="Helical" evidence="14">
    <location>
        <begin position="152"/>
        <end position="173"/>
    </location>
</feature>
<keyword evidence="10" id="KW-0067">ATP-binding</keyword>
<dbReference type="InterPro" id="IPR036097">
    <property type="entry name" value="HisK_dim/P_sf"/>
</dbReference>
<dbReference type="Gene3D" id="6.10.340.10">
    <property type="match status" value="1"/>
</dbReference>
<dbReference type="InterPro" id="IPR050398">
    <property type="entry name" value="HssS/ArlS-like"/>
</dbReference>